<dbReference type="RefSeq" id="WP_258844899.1">
    <property type="nucleotide sequence ID" value="NZ_JANUGX010000007.1"/>
</dbReference>
<dbReference type="SMART" id="SM00448">
    <property type="entry name" value="REC"/>
    <property type="match status" value="1"/>
</dbReference>
<dbReference type="InterPro" id="IPR004358">
    <property type="entry name" value="Sig_transdc_His_kin-like_C"/>
</dbReference>
<dbReference type="InterPro" id="IPR003594">
    <property type="entry name" value="HATPase_dom"/>
</dbReference>
<comment type="caution">
    <text evidence="7">The sequence shown here is derived from an EMBL/GenBank/DDBJ whole genome shotgun (WGS) entry which is preliminary data.</text>
</comment>
<evidence type="ECO:0000256" key="4">
    <source>
        <dbReference type="PROSITE-ProRule" id="PRU00169"/>
    </source>
</evidence>
<dbReference type="Pfam" id="PF00072">
    <property type="entry name" value="Response_reg"/>
    <property type="match status" value="1"/>
</dbReference>
<evidence type="ECO:0000256" key="1">
    <source>
        <dbReference type="ARBA" id="ARBA00000085"/>
    </source>
</evidence>
<evidence type="ECO:0000313" key="7">
    <source>
        <dbReference type="EMBL" id="MCS0589128.1"/>
    </source>
</evidence>
<evidence type="ECO:0000256" key="2">
    <source>
        <dbReference type="ARBA" id="ARBA00012438"/>
    </source>
</evidence>
<dbReference type="Gene3D" id="3.40.50.2300">
    <property type="match status" value="1"/>
</dbReference>
<keyword evidence="8" id="KW-1185">Reference proteome</keyword>
<feature type="modified residue" description="4-aspartylphosphate" evidence="4">
    <location>
        <position position="148"/>
    </location>
</feature>
<evidence type="ECO:0000313" key="8">
    <source>
        <dbReference type="Proteomes" id="UP001205560"/>
    </source>
</evidence>
<dbReference type="EC" id="2.7.13.3" evidence="2"/>
<reference evidence="7 8" key="1">
    <citation type="submission" date="2022-08" db="EMBL/GenBank/DDBJ databases">
        <title>Reclassification of Massilia species as members of the genera Telluria, Duganella, Pseudoduganella, Mokoshia gen. nov. and Zemynaea gen. nov. using orthogonal and non-orthogonal genome-based approaches.</title>
        <authorList>
            <person name="Bowman J.P."/>
        </authorList>
    </citation>
    <scope>NUCLEOTIDE SEQUENCE [LARGE SCALE GENOMIC DNA]</scope>
    <source>
        <strain evidence="7 8">LMG 28164</strain>
    </source>
</reference>
<sequence length="215" mass="21862">MGDTGRGIPADKLEAIFDVFVQVDVAIDRSRGGLGIGLSLVRALVGLHGGSVRAQSEGLGHGSSFVVELPLSGAAAAAPDAGLAGASAGASGTGCLARRIALVEDNADARHTLQQLLSAMGHTVVTASNGPEGLDLITTYRPDVAFVDIGLPGIDGFELARHARRLLGGHKLRLVALTGYSSAAVRSAAMEAGFDLHLVKPCPPEKLAEAVATLD</sequence>
<dbReference type="PRINTS" id="PR00344">
    <property type="entry name" value="BCTRLSENSOR"/>
</dbReference>
<dbReference type="Gene3D" id="3.30.565.10">
    <property type="entry name" value="Histidine kinase-like ATPase, C-terminal domain"/>
    <property type="match status" value="1"/>
</dbReference>
<protein>
    <recommendedName>
        <fullName evidence="2">histidine kinase</fullName>
        <ecNumber evidence="2">2.7.13.3</ecNumber>
    </recommendedName>
</protein>
<evidence type="ECO:0000256" key="3">
    <source>
        <dbReference type="ARBA" id="ARBA00022553"/>
    </source>
</evidence>
<dbReference type="SUPFAM" id="SSF55874">
    <property type="entry name" value="ATPase domain of HSP90 chaperone/DNA topoisomerase II/histidine kinase"/>
    <property type="match status" value="1"/>
</dbReference>
<gene>
    <name evidence="7" type="ORF">NX782_07910</name>
</gene>
<proteinExistence type="predicted"/>
<dbReference type="PANTHER" id="PTHR43547">
    <property type="entry name" value="TWO-COMPONENT HISTIDINE KINASE"/>
    <property type="match status" value="1"/>
</dbReference>
<evidence type="ECO:0000259" key="6">
    <source>
        <dbReference type="PROSITE" id="PS50110"/>
    </source>
</evidence>
<dbReference type="PROSITE" id="PS50110">
    <property type="entry name" value="RESPONSE_REGULATORY"/>
    <property type="match status" value="1"/>
</dbReference>
<keyword evidence="3 4" id="KW-0597">Phosphoprotein</keyword>
<accession>A0ABT2A4L3</accession>
<dbReference type="InterPro" id="IPR001789">
    <property type="entry name" value="Sig_transdc_resp-reg_receiver"/>
</dbReference>
<dbReference type="Proteomes" id="UP001205560">
    <property type="component" value="Unassembled WGS sequence"/>
</dbReference>
<dbReference type="EMBL" id="JANUGX010000007">
    <property type="protein sequence ID" value="MCS0589128.1"/>
    <property type="molecule type" value="Genomic_DNA"/>
</dbReference>
<dbReference type="PANTHER" id="PTHR43547:SF2">
    <property type="entry name" value="HYBRID SIGNAL TRANSDUCTION HISTIDINE KINASE C"/>
    <property type="match status" value="1"/>
</dbReference>
<dbReference type="InterPro" id="IPR005467">
    <property type="entry name" value="His_kinase_dom"/>
</dbReference>
<organism evidence="7 8">
    <name type="scientific">Massilia norwichensis</name>
    <dbReference type="NCBI Taxonomy" id="1442366"/>
    <lineage>
        <taxon>Bacteria</taxon>
        <taxon>Pseudomonadati</taxon>
        <taxon>Pseudomonadota</taxon>
        <taxon>Betaproteobacteria</taxon>
        <taxon>Burkholderiales</taxon>
        <taxon>Oxalobacteraceae</taxon>
        <taxon>Telluria group</taxon>
        <taxon>Massilia</taxon>
    </lineage>
</organism>
<dbReference type="PROSITE" id="PS50109">
    <property type="entry name" value="HIS_KIN"/>
    <property type="match status" value="1"/>
</dbReference>
<dbReference type="InterPro" id="IPR036890">
    <property type="entry name" value="HATPase_C_sf"/>
</dbReference>
<comment type="catalytic activity">
    <reaction evidence="1">
        <text>ATP + protein L-histidine = ADP + protein N-phospho-L-histidine.</text>
        <dbReference type="EC" id="2.7.13.3"/>
    </reaction>
</comment>
<name>A0ABT2A4L3_9BURK</name>
<feature type="domain" description="Response regulatory" evidence="6">
    <location>
        <begin position="99"/>
        <end position="215"/>
    </location>
</feature>
<feature type="domain" description="Histidine kinase" evidence="5">
    <location>
        <begin position="1"/>
        <end position="73"/>
    </location>
</feature>
<evidence type="ECO:0000259" key="5">
    <source>
        <dbReference type="PROSITE" id="PS50109"/>
    </source>
</evidence>
<dbReference type="Pfam" id="PF02518">
    <property type="entry name" value="HATPase_c"/>
    <property type="match status" value="1"/>
</dbReference>
<dbReference type="SUPFAM" id="SSF52172">
    <property type="entry name" value="CheY-like"/>
    <property type="match status" value="1"/>
</dbReference>
<dbReference type="InterPro" id="IPR011006">
    <property type="entry name" value="CheY-like_superfamily"/>
</dbReference>